<feature type="region of interest" description="Disordered" evidence="1">
    <location>
        <begin position="173"/>
        <end position="196"/>
    </location>
</feature>
<dbReference type="Proteomes" id="UP000198406">
    <property type="component" value="Unassembled WGS sequence"/>
</dbReference>
<dbReference type="EMBL" id="BDSP01000259">
    <property type="protein sequence ID" value="GAX27755.1"/>
    <property type="molecule type" value="Genomic_DNA"/>
</dbReference>
<name>A0A1Z5KNQ6_FISSO</name>
<dbReference type="OrthoDB" id="49170at2759"/>
<reference evidence="2 3" key="1">
    <citation type="journal article" date="2015" name="Plant Cell">
        <title>Oil accumulation by the oleaginous diatom Fistulifera solaris as revealed by the genome and transcriptome.</title>
        <authorList>
            <person name="Tanaka T."/>
            <person name="Maeda Y."/>
            <person name="Veluchamy A."/>
            <person name="Tanaka M."/>
            <person name="Abida H."/>
            <person name="Marechal E."/>
            <person name="Bowler C."/>
            <person name="Muto M."/>
            <person name="Sunaga Y."/>
            <person name="Tanaka M."/>
            <person name="Yoshino T."/>
            <person name="Taniguchi T."/>
            <person name="Fukuda Y."/>
            <person name="Nemoto M."/>
            <person name="Matsumoto M."/>
            <person name="Wong P.S."/>
            <person name="Aburatani S."/>
            <person name="Fujibuchi W."/>
        </authorList>
    </citation>
    <scope>NUCLEOTIDE SEQUENCE [LARGE SCALE GENOMIC DNA]</scope>
    <source>
        <strain evidence="2 3">JPCC DA0580</strain>
    </source>
</reference>
<protein>
    <submittedName>
        <fullName evidence="2">Uncharacterized protein</fullName>
    </submittedName>
</protein>
<keyword evidence="3" id="KW-1185">Reference proteome</keyword>
<evidence type="ECO:0000313" key="3">
    <source>
        <dbReference type="Proteomes" id="UP000198406"/>
    </source>
</evidence>
<dbReference type="InParanoid" id="A0A1Z5KNQ6"/>
<comment type="caution">
    <text evidence="2">The sequence shown here is derived from an EMBL/GenBank/DDBJ whole genome shotgun (WGS) entry which is preliminary data.</text>
</comment>
<sequence length="376" mass="42706">MRRSARQSLRFFSQGGMLDQRSRPITFRRDSNAVLCRSFCSSVDPTAEGIKVVAPEKTTPLRPLFPWRHETTMLPRLTPDTPENAYNLTLSPGGLAFLHALFLQNSKSGFVSKFVTSFTSNHWKDELADNAGWAFTQAVGAMIQNTYNVSDTVRTLENDDSLKIDFQFPRDDETVAHNTDDKSEETEESSNVSSQGLDGMFHHKLRKLYESAHQSGKDQLRIRLEMNPTGRCILYNLFCFPFLTRKMVEGDSVLRSLLQGLVVDGVFRADYPVVNSIYQHILPSDDQVPEYVTTTVEMQVLIECDEVFQVIDTKTGAVLQGTPDGLVQRVVHLARFEVDVKTFGFWWLSKNEIGNWQLTDIDDLLGHATWYQGKIH</sequence>
<evidence type="ECO:0000313" key="2">
    <source>
        <dbReference type="EMBL" id="GAX27755.1"/>
    </source>
</evidence>
<accession>A0A1Z5KNQ6</accession>
<proteinExistence type="predicted"/>
<evidence type="ECO:0000256" key="1">
    <source>
        <dbReference type="SAM" id="MobiDB-lite"/>
    </source>
</evidence>
<organism evidence="2 3">
    <name type="scientific">Fistulifera solaris</name>
    <name type="common">Oleaginous diatom</name>
    <dbReference type="NCBI Taxonomy" id="1519565"/>
    <lineage>
        <taxon>Eukaryota</taxon>
        <taxon>Sar</taxon>
        <taxon>Stramenopiles</taxon>
        <taxon>Ochrophyta</taxon>
        <taxon>Bacillariophyta</taxon>
        <taxon>Bacillariophyceae</taxon>
        <taxon>Bacillariophycidae</taxon>
        <taxon>Naviculales</taxon>
        <taxon>Naviculaceae</taxon>
        <taxon>Fistulifera</taxon>
    </lineage>
</organism>
<gene>
    <name evidence="2" type="ORF">FisN_13Hh143</name>
</gene>
<dbReference type="AlphaFoldDB" id="A0A1Z5KNQ6"/>